<evidence type="ECO:0000313" key="2">
    <source>
        <dbReference type="EMBL" id="GIJ33780.1"/>
    </source>
</evidence>
<evidence type="ECO:0000256" key="1">
    <source>
        <dbReference type="SAM" id="MobiDB-lite"/>
    </source>
</evidence>
<evidence type="ECO:0000313" key="3">
    <source>
        <dbReference type="Proteomes" id="UP000607311"/>
    </source>
</evidence>
<feature type="compositionally biased region" description="Polar residues" evidence="1">
    <location>
        <begin position="1"/>
        <end position="10"/>
    </location>
</feature>
<sequence>MNNTPNSSRTRIARPPFGNAARATRTVPAGISPNARDRIDTRNPPHYANVGLQDHNQVLKADVTQNPN</sequence>
<feature type="region of interest" description="Disordered" evidence="1">
    <location>
        <begin position="1"/>
        <end position="68"/>
    </location>
</feature>
<keyword evidence="3" id="KW-1185">Reference proteome</keyword>
<dbReference type="AlphaFoldDB" id="A0A9W5UV25"/>
<gene>
    <name evidence="2" type="ORF">Vse01_29280</name>
</gene>
<accession>A0A9W5UV25</accession>
<name>A0A9W5UV25_9ACTN</name>
<dbReference type="EMBL" id="BOPD01000016">
    <property type="protein sequence ID" value="GIJ33780.1"/>
    <property type="molecule type" value="Genomic_DNA"/>
</dbReference>
<protein>
    <submittedName>
        <fullName evidence="2">Uncharacterized protein</fullName>
    </submittedName>
</protein>
<reference evidence="2" key="1">
    <citation type="submission" date="2021-01" db="EMBL/GenBank/DDBJ databases">
        <title>Whole genome shotgun sequence of Verrucosispora sediminis NBRC 107745.</title>
        <authorList>
            <person name="Komaki H."/>
            <person name="Tamura T."/>
        </authorList>
    </citation>
    <scope>NUCLEOTIDE SEQUENCE</scope>
    <source>
        <strain evidence="2">NBRC 107745</strain>
    </source>
</reference>
<comment type="caution">
    <text evidence="2">The sequence shown here is derived from an EMBL/GenBank/DDBJ whole genome shotgun (WGS) entry which is preliminary data.</text>
</comment>
<proteinExistence type="predicted"/>
<dbReference type="Proteomes" id="UP000607311">
    <property type="component" value="Unassembled WGS sequence"/>
</dbReference>
<organism evidence="2 3">
    <name type="scientific">Micromonospora sediminimaris</name>
    <dbReference type="NCBI Taxonomy" id="547162"/>
    <lineage>
        <taxon>Bacteria</taxon>
        <taxon>Bacillati</taxon>
        <taxon>Actinomycetota</taxon>
        <taxon>Actinomycetes</taxon>
        <taxon>Micromonosporales</taxon>
        <taxon>Micromonosporaceae</taxon>
        <taxon>Micromonospora</taxon>
    </lineage>
</organism>